<gene>
    <name evidence="1" type="ORF">OMAG_001931</name>
</gene>
<dbReference type="SUPFAM" id="SSF51735">
    <property type="entry name" value="NAD(P)-binding Rossmann-fold domains"/>
    <property type="match status" value="1"/>
</dbReference>
<organism evidence="1 2">
    <name type="scientific">Candidatus Omnitrophus magneticus</name>
    <dbReference type="NCBI Taxonomy" id="1609969"/>
    <lineage>
        <taxon>Bacteria</taxon>
        <taxon>Pseudomonadati</taxon>
        <taxon>Candidatus Omnitrophota</taxon>
        <taxon>Candidatus Omnitrophus</taxon>
    </lineage>
</organism>
<dbReference type="Proteomes" id="UP000033428">
    <property type="component" value="Unassembled WGS sequence"/>
</dbReference>
<name>A0A0F0CS02_9BACT</name>
<accession>A0A0F0CS02</accession>
<sequence length="51" mass="6244">SHIEFVQDRPGHDFRYALNIKKIKELGWSPKIDFTDGRYKRTISHYKYYKP</sequence>
<dbReference type="Gene3D" id="3.40.50.720">
    <property type="entry name" value="NAD(P)-binding Rossmann-like Domain"/>
    <property type="match status" value="1"/>
</dbReference>
<keyword evidence="2" id="KW-1185">Reference proteome</keyword>
<evidence type="ECO:0008006" key="3">
    <source>
        <dbReference type="Google" id="ProtNLM"/>
    </source>
</evidence>
<dbReference type="PATRIC" id="fig|1609969.3.peg.2065"/>
<dbReference type="EMBL" id="JYNY01000387">
    <property type="protein sequence ID" value="KJJ84200.1"/>
    <property type="molecule type" value="Genomic_DNA"/>
</dbReference>
<dbReference type="InterPro" id="IPR036291">
    <property type="entry name" value="NAD(P)-bd_dom_sf"/>
</dbReference>
<evidence type="ECO:0000313" key="2">
    <source>
        <dbReference type="Proteomes" id="UP000033428"/>
    </source>
</evidence>
<comment type="caution">
    <text evidence="1">The sequence shown here is derived from an EMBL/GenBank/DDBJ whole genome shotgun (WGS) entry which is preliminary data.</text>
</comment>
<dbReference type="Gene3D" id="3.90.25.10">
    <property type="entry name" value="UDP-galactose 4-epimerase, domain 1"/>
    <property type="match status" value="1"/>
</dbReference>
<reference evidence="1 2" key="1">
    <citation type="submission" date="2015-02" db="EMBL/GenBank/DDBJ databases">
        <title>Single-cell genomics of uncultivated deep-branching MTB reveals a conserved set of magnetosome genes.</title>
        <authorList>
            <person name="Kolinko S."/>
            <person name="Richter M."/>
            <person name="Glockner F.O."/>
            <person name="Brachmann A."/>
            <person name="Schuler D."/>
        </authorList>
    </citation>
    <scope>NUCLEOTIDE SEQUENCE [LARGE SCALE GENOMIC DNA]</scope>
    <source>
        <strain evidence="1">SKK-01</strain>
    </source>
</reference>
<dbReference type="AlphaFoldDB" id="A0A0F0CS02"/>
<evidence type="ECO:0000313" key="1">
    <source>
        <dbReference type="EMBL" id="KJJ84200.1"/>
    </source>
</evidence>
<protein>
    <recommendedName>
        <fullName evidence="3">dTDP-glucose 4,6-dehydratase</fullName>
    </recommendedName>
</protein>
<proteinExistence type="predicted"/>
<feature type="non-terminal residue" evidence="1">
    <location>
        <position position="1"/>
    </location>
</feature>